<evidence type="ECO:0000313" key="1">
    <source>
        <dbReference type="Proteomes" id="UP000492821"/>
    </source>
</evidence>
<organism evidence="1 2">
    <name type="scientific">Panagrellus redivivus</name>
    <name type="common">Microworm</name>
    <dbReference type="NCBI Taxonomy" id="6233"/>
    <lineage>
        <taxon>Eukaryota</taxon>
        <taxon>Metazoa</taxon>
        <taxon>Ecdysozoa</taxon>
        <taxon>Nematoda</taxon>
        <taxon>Chromadorea</taxon>
        <taxon>Rhabditida</taxon>
        <taxon>Tylenchina</taxon>
        <taxon>Panagrolaimomorpha</taxon>
        <taxon>Panagrolaimoidea</taxon>
        <taxon>Panagrolaimidae</taxon>
        <taxon>Panagrellus</taxon>
    </lineage>
</organism>
<proteinExistence type="predicted"/>
<protein>
    <submittedName>
        <fullName evidence="2">Uncharacterized protein</fullName>
    </submittedName>
</protein>
<reference evidence="2" key="2">
    <citation type="submission" date="2020-10" db="UniProtKB">
        <authorList>
            <consortium name="WormBaseParasite"/>
        </authorList>
    </citation>
    <scope>IDENTIFICATION</scope>
</reference>
<evidence type="ECO:0000313" key="2">
    <source>
        <dbReference type="WBParaSite" id="Pan_g16579.t1"/>
    </source>
</evidence>
<dbReference type="AlphaFoldDB" id="A0A7E4V4U5"/>
<reference evidence="1" key="1">
    <citation type="journal article" date="2013" name="Genetics">
        <title>The draft genome and transcriptome of Panagrellus redivivus are shaped by the harsh demands of a free-living lifestyle.</title>
        <authorList>
            <person name="Srinivasan J."/>
            <person name="Dillman A.R."/>
            <person name="Macchietto M.G."/>
            <person name="Heikkinen L."/>
            <person name="Lakso M."/>
            <person name="Fracchia K.M."/>
            <person name="Antoshechkin I."/>
            <person name="Mortazavi A."/>
            <person name="Wong G."/>
            <person name="Sternberg P.W."/>
        </authorList>
    </citation>
    <scope>NUCLEOTIDE SEQUENCE [LARGE SCALE GENOMIC DNA]</scope>
    <source>
        <strain evidence="1">MT8872</strain>
    </source>
</reference>
<name>A0A7E4V4U5_PANRE</name>
<keyword evidence="1" id="KW-1185">Reference proteome</keyword>
<dbReference type="Proteomes" id="UP000492821">
    <property type="component" value="Unassembled WGS sequence"/>
</dbReference>
<sequence>MSIGVADFEATTSNESPTTMYIKISVSDFVVCYVSVEEKRIMKPVEMGPSEKRIGDGWHSLWVYMC</sequence>
<accession>A0A7E4V4U5</accession>
<dbReference type="WBParaSite" id="Pan_g16579.t1">
    <property type="protein sequence ID" value="Pan_g16579.t1"/>
    <property type="gene ID" value="Pan_g16579"/>
</dbReference>